<reference evidence="1 2" key="1">
    <citation type="submission" date="2018-06" db="EMBL/GenBank/DDBJ databases">
        <authorList>
            <person name="Strepis N."/>
        </authorList>
    </citation>
    <scope>NUCLEOTIDE SEQUENCE [LARGE SCALE GENOMIC DNA]</scope>
    <source>
        <strain evidence="1">LUCI</strain>
    </source>
</reference>
<dbReference type="RefSeq" id="WP_165866028.1">
    <property type="nucleotide sequence ID" value="NZ_UPPP01000083.1"/>
</dbReference>
<protein>
    <submittedName>
        <fullName evidence="1">Uncharacterized protein</fullName>
    </submittedName>
</protein>
<name>A0A498RAV5_9FIRM</name>
<proteinExistence type="predicted"/>
<accession>A0A498RAV5</accession>
<evidence type="ECO:0000313" key="2">
    <source>
        <dbReference type="Proteomes" id="UP000277811"/>
    </source>
</evidence>
<dbReference type="Proteomes" id="UP000277811">
    <property type="component" value="Unassembled WGS sequence"/>
</dbReference>
<organism evidence="1 2">
    <name type="scientific">Lucifera butyrica</name>
    <dbReference type="NCBI Taxonomy" id="1351585"/>
    <lineage>
        <taxon>Bacteria</taxon>
        <taxon>Bacillati</taxon>
        <taxon>Bacillota</taxon>
        <taxon>Negativicutes</taxon>
        <taxon>Veillonellales</taxon>
        <taxon>Veillonellaceae</taxon>
        <taxon>Lucifera</taxon>
    </lineage>
</organism>
<evidence type="ECO:0000313" key="1">
    <source>
        <dbReference type="EMBL" id="VBB08125.1"/>
    </source>
</evidence>
<dbReference type="AlphaFoldDB" id="A0A498RAV5"/>
<dbReference type="EMBL" id="UPPP01000083">
    <property type="protein sequence ID" value="VBB08125.1"/>
    <property type="molecule type" value="Genomic_DNA"/>
</dbReference>
<keyword evidence="2" id="KW-1185">Reference proteome</keyword>
<gene>
    <name evidence="1" type="ORF">LUCI_3390</name>
</gene>
<sequence>MGKVFVQVIAEHGTDGKIRPLSLKWEDGRVFEIERVLDARQAASLKGGGCGMRYTCRICGKQVYLFCDEGRWFVEKK</sequence>